<organism evidence="1 2">
    <name type="scientific">Sinanodonta woodiana</name>
    <name type="common">Chinese pond mussel</name>
    <name type="synonym">Anodonta woodiana</name>
    <dbReference type="NCBI Taxonomy" id="1069815"/>
    <lineage>
        <taxon>Eukaryota</taxon>
        <taxon>Metazoa</taxon>
        <taxon>Spiralia</taxon>
        <taxon>Lophotrochozoa</taxon>
        <taxon>Mollusca</taxon>
        <taxon>Bivalvia</taxon>
        <taxon>Autobranchia</taxon>
        <taxon>Heteroconchia</taxon>
        <taxon>Palaeoheterodonta</taxon>
        <taxon>Unionida</taxon>
        <taxon>Unionoidea</taxon>
        <taxon>Unionidae</taxon>
        <taxon>Unioninae</taxon>
        <taxon>Sinanodonta</taxon>
    </lineage>
</organism>
<comment type="caution">
    <text evidence="1">The sequence shown here is derived from an EMBL/GenBank/DDBJ whole genome shotgun (WGS) entry which is preliminary data.</text>
</comment>
<dbReference type="AlphaFoldDB" id="A0ABD3XJD8"/>
<sequence>MVMNYPSNHADNEPYTCKLQEEYAETVNTADVQPKGYDSTTIATVDFCNAKNPFVAIHSGFLVQLLSVEYWICHSICNASFIDKDKTFHMNNINNVL</sequence>
<reference evidence="1 2" key="1">
    <citation type="submission" date="2024-11" db="EMBL/GenBank/DDBJ databases">
        <title>Chromosome-level genome assembly of the freshwater bivalve Anodonta woodiana.</title>
        <authorList>
            <person name="Chen X."/>
        </authorList>
    </citation>
    <scope>NUCLEOTIDE SEQUENCE [LARGE SCALE GENOMIC DNA]</scope>
    <source>
        <strain evidence="1">MN2024</strain>
        <tissue evidence="1">Gills</tissue>
    </source>
</reference>
<dbReference type="Proteomes" id="UP001634394">
    <property type="component" value="Unassembled WGS sequence"/>
</dbReference>
<name>A0ABD3XJD8_SINWO</name>
<keyword evidence="2" id="KW-1185">Reference proteome</keyword>
<protein>
    <submittedName>
        <fullName evidence="1">Uncharacterized protein</fullName>
    </submittedName>
</protein>
<accession>A0ABD3XJD8</accession>
<evidence type="ECO:0000313" key="1">
    <source>
        <dbReference type="EMBL" id="KAL3885040.1"/>
    </source>
</evidence>
<dbReference type="EMBL" id="JBJQND010000002">
    <property type="protein sequence ID" value="KAL3885040.1"/>
    <property type="molecule type" value="Genomic_DNA"/>
</dbReference>
<evidence type="ECO:0000313" key="2">
    <source>
        <dbReference type="Proteomes" id="UP001634394"/>
    </source>
</evidence>
<gene>
    <name evidence="1" type="ORF">ACJMK2_025139</name>
</gene>
<proteinExistence type="predicted"/>